<dbReference type="PANTHER" id="PTHR19863:SF5">
    <property type="entry name" value="WD REPEAT-CONTAINING PROTEIN 47"/>
    <property type="match status" value="1"/>
</dbReference>
<dbReference type="SMART" id="SM00320">
    <property type="entry name" value="WD40"/>
    <property type="match status" value="6"/>
</dbReference>
<keyword evidence="1" id="KW-0853">WD repeat</keyword>
<dbReference type="PROSITE" id="PS50082">
    <property type="entry name" value="WD_REPEATS_2"/>
    <property type="match status" value="2"/>
</dbReference>
<dbReference type="InterPro" id="IPR036322">
    <property type="entry name" value="WD40_repeat_dom_sf"/>
</dbReference>
<organism evidence="2 4">
    <name type="scientific">Didymodactylos carnosus</name>
    <dbReference type="NCBI Taxonomy" id="1234261"/>
    <lineage>
        <taxon>Eukaryota</taxon>
        <taxon>Metazoa</taxon>
        <taxon>Spiralia</taxon>
        <taxon>Gnathifera</taxon>
        <taxon>Rotifera</taxon>
        <taxon>Eurotatoria</taxon>
        <taxon>Bdelloidea</taxon>
        <taxon>Philodinida</taxon>
        <taxon>Philodinidae</taxon>
        <taxon>Didymodactylos</taxon>
    </lineage>
</organism>
<comment type="caution">
    <text evidence="2">The sequence shown here is derived from an EMBL/GenBank/DDBJ whole genome shotgun (WGS) entry which is preliminary data.</text>
</comment>
<dbReference type="PANTHER" id="PTHR19863">
    <property type="entry name" value="NEMITIN (NEURONAL ENRICHED MAP INTERACTING PROTEIN) HOMOLOG"/>
    <property type="match status" value="1"/>
</dbReference>
<dbReference type="EMBL" id="CAJNOQ010013109">
    <property type="protein sequence ID" value="CAF1314617.1"/>
    <property type="molecule type" value="Genomic_DNA"/>
</dbReference>
<dbReference type="Gene3D" id="2.130.10.10">
    <property type="entry name" value="YVTN repeat-like/Quinoprotein amine dehydrogenase"/>
    <property type="match status" value="2"/>
</dbReference>
<dbReference type="Proteomes" id="UP000681722">
    <property type="component" value="Unassembled WGS sequence"/>
</dbReference>
<accession>A0A815EG48</accession>
<sequence>MHLLGSCYLGKSPWESRSPLFPPCIARSPAFLPLVSIEDVQAIRAVDVHQGGNYLAVGSNSQMCVSFAKNQQLRVCAYPELKKIAQTSPGSICCMSWSPNGRIIATGSNDKLIKLVRLDMDRPDDGSNNTEIELTHHNGTIRDLIFMHDHLRDDSILLNGGAGDCKVYVTDVMKQTPIRNYAGHQGHIYSLFAWDACSFVSGSQDGTSKIWDIHSPVAAVAVDNSGQLLAAAYEDATCLLYDLRGKRIVQIYQAHADEIRSVRFSVHLHYLLTASYDKKVCVTSLYDKKLLLHPDKDVHMVKDAVFCDLTKPLILSNVAPHTDKIIQARWYPHEMSFVTTSADRTCVVWAPSALAAANL</sequence>
<keyword evidence="4" id="KW-1185">Reference proteome</keyword>
<feature type="repeat" description="WD" evidence="1">
    <location>
        <begin position="199"/>
        <end position="215"/>
    </location>
</feature>
<dbReference type="Pfam" id="PF00400">
    <property type="entry name" value="WD40"/>
    <property type="match status" value="5"/>
</dbReference>
<evidence type="ECO:0000313" key="2">
    <source>
        <dbReference type="EMBL" id="CAF1314617.1"/>
    </source>
</evidence>
<dbReference type="InterPro" id="IPR001680">
    <property type="entry name" value="WD40_rpt"/>
</dbReference>
<proteinExistence type="predicted"/>
<dbReference type="OrthoDB" id="187712at2759"/>
<dbReference type="InterPro" id="IPR040067">
    <property type="entry name" value="WDR47"/>
</dbReference>
<evidence type="ECO:0000256" key="1">
    <source>
        <dbReference type="PROSITE-ProRule" id="PRU00221"/>
    </source>
</evidence>
<evidence type="ECO:0000313" key="4">
    <source>
        <dbReference type="Proteomes" id="UP000663829"/>
    </source>
</evidence>
<name>A0A815EG48_9BILA</name>
<dbReference type="SUPFAM" id="SSF50978">
    <property type="entry name" value="WD40 repeat-like"/>
    <property type="match status" value="1"/>
</dbReference>
<evidence type="ECO:0000313" key="3">
    <source>
        <dbReference type="EMBL" id="CAF4155335.1"/>
    </source>
</evidence>
<feature type="repeat" description="WD" evidence="1">
    <location>
        <begin position="318"/>
        <end position="349"/>
    </location>
</feature>
<reference evidence="2" key="1">
    <citation type="submission" date="2021-02" db="EMBL/GenBank/DDBJ databases">
        <authorList>
            <person name="Nowell W R."/>
        </authorList>
    </citation>
    <scope>NUCLEOTIDE SEQUENCE</scope>
</reference>
<dbReference type="AlphaFoldDB" id="A0A815EG48"/>
<dbReference type="Proteomes" id="UP000663829">
    <property type="component" value="Unassembled WGS sequence"/>
</dbReference>
<gene>
    <name evidence="2" type="ORF">GPM918_LOCUS29165</name>
    <name evidence="3" type="ORF">SRO942_LOCUS29727</name>
</gene>
<evidence type="ECO:0008006" key="5">
    <source>
        <dbReference type="Google" id="ProtNLM"/>
    </source>
</evidence>
<dbReference type="InterPro" id="IPR015943">
    <property type="entry name" value="WD40/YVTN_repeat-like_dom_sf"/>
</dbReference>
<dbReference type="EMBL" id="CAJOBC010044419">
    <property type="protein sequence ID" value="CAF4155335.1"/>
    <property type="molecule type" value="Genomic_DNA"/>
</dbReference>
<protein>
    <recommendedName>
        <fullName evidence="5">Anaphase-promoting complex subunit 4 WD40 domain-containing protein</fullName>
    </recommendedName>
</protein>